<dbReference type="Gene3D" id="3.40.1260.10">
    <property type="entry name" value="DsrEFH-like"/>
    <property type="match status" value="1"/>
</dbReference>
<evidence type="ECO:0000256" key="2">
    <source>
        <dbReference type="ARBA" id="ARBA00007067"/>
    </source>
</evidence>
<evidence type="ECO:0000256" key="1">
    <source>
        <dbReference type="ARBA" id="ARBA00004496"/>
    </source>
</evidence>
<dbReference type="GO" id="GO:0097163">
    <property type="term" value="F:sulfur carrier activity"/>
    <property type="evidence" value="ECO:0007669"/>
    <property type="project" value="TreeGrafter"/>
</dbReference>
<dbReference type="OrthoDB" id="9787483at2"/>
<proteinExistence type="inferred from homology"/>
<dbReference type="SUPFAM" id="SSF75169">
    <property type="entry name" value="DsrEFH-like"/>
    <property type="match status" value="1"/>
</dbReference>
<evidence type="ECO:0000256" key="3">
    <source>
        <dbReference type="ARBA" id="ARBA00022490"/>
    </source>
</evidence>
<dbReference type="FunFam" id="3.40.1260.10:FF:000001">
    <property type="entry name" value="Sulfurtransferase TusD"/>
    <property type="match status" value="1"/>
</dbReference>
<organism evidence="5 6">
    <name type="scientific">Sinobacterium caligoides</name>
    <dbReference type="NCBI Taxonomy" id="933926"/>
    <lineage>
        <taxon>Bacteria</taxon>
        <taxon>Pseudomonadati</taxon>
        <taxon>Pseudomonadota</taxon>
        <taxon>Gammaproteobacteria</taxon>
        <taxon>Cellvibrionales</taxon>
        <taxon>Spongiibacteraceae</taxon>
        <taxon>Sinobacterium</taxon>
    </lineage>
</organism>
<protein>
    <submittedName>
        <fullName evidence="5">tRNA 2-thiouridine synthesizing protein D</fullName>
    </submittedName>
</protein>
<dbReference type="RefSeq" id="WP_123713062.1">
    <property type="nucleotide sequence ID" value="NZ_RKHR01000005.1"/>
</dbReference>
<dbReference type="InterPro" id="IPR017463">
    <property type="entry name" value="Sulphur_relay_TusD/DsrE"/>
</dbReference>
<dbReference type="GO" id="GO:0002143">
    <property type="term" value="P:tRNA wobble position uridine thiolation"/>
    <property type="evidence" value="ECO:0007669"/>
    <property type="project" value="TreeGrafter"/>
</dbReference>
<dbReference type="EMBL" id="RKHR01000005">
    <property type="protein sequence ID" value="ROS00074.1"/>
    <property type="molecule type" value="Genomic_DNA"/>
</dbReference>
<dbReference type="PANTHER" id="PTHR34874:SF3">
    <property type="entry name" value="SULFURTRANSFERASE TUSD"/>
    <property type="match status" value="1"/>
</dbReference>
<accession>A0A3N2DJT7</accession>
<gene>
    <name evidence="5" type="ORF">EDC56_2710</name>
</gene>
<dbReference type="NCBIfam" id="TIGR03012">
    <property type="entry name" value="sulf_tusD_dsrE"/>
    <property type="match status" value="1"/>
</dbReference>
<keyword evidence="6" id="KW-1185">Reference proteome</keyword>
<evidence type="ECO:0000313" key="5">
    <source>
        <dbReference type="EMBL" id="ROS00074.1"/>
    </source>
</evidence>
<reference evidence="5 6" key="1">
    <citation type="submission" date="2018-11" db="EMBL/GenBank/DDBJ databases">
        <title>Genomic Encyclopedia of Type Strains, Phase IV (KMG-IV): sequencing the most valuable type-strain genomes for metagenomic binning, comparative biology and taxonomic classification.</title>
        <authorList>
            <person name="Goeker M."/>
        </authorList>
    </citation>
    <scope>NUCLEOTIDE SEQUENCE [LARGE SCALE GENOMIC DNA]</scope>
    <source>
        <strain evidence="5 6">DSM 100316</strain>
    </source>
</reference>
<dbReference type="AlphaFoldDB" id="A0A3N2DJT7"/>
<dbReference type="InterPro" id="IPR003787">
    <property type="entry name" value="Sulphur_relay_DsrE/F-like"/>
</dbReference>
<dbReference type="PANTHER" id="PTHR34874">
    <property type="entry name" value="PROTEIN YCHN"/>
    <property type="match status" value="1"/>
</dbReference>
<dbReference type="InterPro" id="IPR027396">
    <property type="entry name" value="DsrEFH-like"/>
</dbReference>
<dbReference type="NCBIfam" id="NF001237">
    <property type="entry name" value="PRK00207.1"/>
    <property type="match status" value="1"/>
</dbReference>
<keyword evidence="4" id="KW-0808">Transferase</keyword>
<sequence length="130" mass="14265">MIYSIAIYGSPYGNPSSLTALRFSEALLASEHQLLRVFFYHDAVHTASLLATPPQDESSLYDGWRQLAEKHNLDLVICVAAALKRGILDEQEAGRWNKLSHNLGPAFTLSGLGQLIDATIKADRHISFGA</sequence>
<keyword evidence="3" id="KW-0963">Cytoplasm</keyword>
<comment type="subcellular location">
    <subcellularLocation>
        <location evidence="1">Cytoplasm</location>
    </subcellularLocation>
</comment>
<evidence type="ECO:0000313" key="6">
    <source>
        <dbReference type="Proteomes" id="UP000275394"/>
    </source>
</evidence>
<comment type="caution">
    <text evidence="5">The sequence shown here is derived from an EMBL/GenBank/DDBJ whole genome shotgun (WGS) entry which is preliminary data.</text>
</comment>
<dbReference type="Pfam" id="PF02635">
    <property type="entry name" value="DsrE"/>
    <property type="match status" value="1"/>
</dbReference>
<evidence type="ECO:0000256" key="4">
    <source>
        <dbReference type="ARBA" id="ARBA00022679"/>
    </source>
</evidence>
<comment type="similarity">
    <text evidence="2">Belongs to the DsrE/TusD family.</text>
</comment>
<dbReference type="Proteomes" id="UP000275394">
    <property type="component" value="Unassembled WGS sequence"/>
</dbReference>
<dbReference type="GO" id="GO:1990228">
    <property type="term" value="C:sulfurtransferase complex"/>
    <property type="evidence" value="ECO:0007669"/>
    <property type="project" value="TreeGrafter"/>
</dbReference>
<name>A0A3N2DJT7_9GAMM</name>
<dbReference type="GO" id="GO:0016783">
    <property type="term" value="F:sulfurtransferase activity"/>
    <property type="evidence" value="ECO:0007669"/>
    <property type="project" value="InterPro"/>
</dbReference>